<protein>
    <submittedName>
        <fullName evidence="1">Uncharacterized protein</fullName>
    </submittedName>
</protein>
<name>A0A8R1TQ45_ONCVO</name>
<organism evidence="1 2">
    <name type="scientific">Onchocerca volvulus</name>
    <dbReference type="NCBI Taxonomy" id="6282"/>
    <lineage>
        <taxon>Eukaryota</taxon>
        <taxon>Metazoa</taxon>
        <taxon>Ecdysozoa</taxon>
        <taxon>Nematoda</taxon>
        <taxon>Chromadorea</taxon>
        <taxon>Rhabditida</taxon>
        <taxon>Spirurina</taxon>
        <taxon>Spiruromorpha</taxon>
        <taxon>Filarioidea</taxon>
        <taxon>Onchocercidae</taxon>
        <taxon>Onchocerca</taxon>
    </lineage>
</organism>
<keyword evidence="2" id="KW-1185">Reference proteome</keyword>
<dbReference type="AlphaFoldDB" id="A0A8R1TQ45"/>
<proteinExistence type="predicted"/>
<accession>A0A8R1TQ45</accession>
<evidence type="ECO:0000313" key="2">
    <source>
        <dbReference type="Proteomes" id="UP000024404"/>
    </source>
</evidence>
<reference evidence="2" key="1">
    <citation type="submission" date="2013-10" db="EMBL/GenBank/DDBJ databases">
        <title>Genome sequencing of Onchocerca volvulus.</title>
        <authorList>
            <person name="Cotton J."/>
            <person name="Tsai J."/>
            <person name="Stanley E."/>
            <person name="Tracey A."/>
            <person name="Holroyd N."/>
            <person name="Lustigman S."/>
            <person name="Berriman M."/>
        </authorList>
    </citation>
    <scope>NUCLEOTIDE SEQUENCE</scope>
</reference>
<dbReference type="EMBL" id="CMVM020000075">
    <property type="status" value="NOT_ANNOTATED_CDS"/>
    <property type="molecule type" value="Genomic_DNA"/>
</dbReference>
<reference evidence="1" key="2">
    <citation type="submission" date="2022-06" db="UniProtKB">
        <authorList>
            <consortium name="EnsemblMetazoa"/>
        </authorList>
    </citation>
    <scope>IDENTIFICATION</scope>
</reference>
<dbReference type="Proteomes" id="UP000024404">
    <property type="component" value="Unassembled WGS sequence"/>
</dbReference>
<evidence type="ECO:0000313" key="1">
    <source>
        <dbReference type="EnsemblMetazoa" id="OVOC2716.1"/>
    </source>
</evidence>
<sequence>MTSQKMRKWARYIAVPARQRPKSVAKLNCSWRHAKKPFMAWNVGVLDAKIQKPTCMMREEQRRWLVDE</sequence>
<dbReference type="EnsemblMetazoa" id="OVOC2716.1">
    <property type="protein sequence ID" value="OVOC2716.1"/>
    <property type="gene ID" value="WBGene00239525"/>
</dbReference>